<dbReference type="OrthoDB" id="4350293at2"/>
<evidence type="ECO:0000313" key="5">
    <source>
        <dbReference type="Proteomes" id="UP000249340"/>
    </source>
</evidence>
<sequence>MRQRPAGPVRSRQRSRALAALPLVLIAAVVVVDLLTPPQIFLTPLLVGAPAVAVSYAGPRFTAAIGALAVAAQVVLSFAHGGLGVANNEAQVGSLVLVSACLVLYSSIRERHAREMVQVRSVSEAAQQVVLRPLPKRSGPLLLSSLYLAAEAEARIGGDLYAAARTAAGTRLLVGDVRGKGLDAISDAALLMGAFRAAAHRHTDLPQLAHYLDRCISPEPADGGPDPDLEEGFTTAVVLDIPDNGTQTWMIDCGHPPPLLLRGPEVITLSTPQPAPPLGLGELGGGSYLPGSFDFLPGDMLLLYTDGVIEARNTSGDFYPLTERITAWAGRPPHALLESLHRDLLAHAGGHLGDDAAMVAVQRLPQAAPPRGCDPAVDRAVRPDEC</sequence>
<feature type="transmembrane region" description="Helical" evidence="2">
    <location>
        <begin position="92"/>
        <end position="108"/>
    </location>
</feature>
<protein>
    <submittedName>
        <fullName evidence="4">Serine/threonine-protein phosphatase</fullName>
    </submittedName>
</protein>
<evidence type="ECO:0000313" key="4">
    <source>
        <dbReference type="EMBL" id="AXI81267.1"/>
    </source>
</evidence>
<keyword evidence="5" id="KW-1185">Reference proteome</keyword>
<dbReference type="AlphaFoldDB" id="A0A345T5L2"/>
<dbReference type="PANTHER" id="PTHR43156">
    <property type="entry name" value="STAGE II SPORULATION PROTEIN E-RELATED"/>
    <property type="match status" value="1"/>
</dbReference>
<feature type="transmembrane region" description="Helical" evidence="2">
    <location>
        <begin position="65"/>
        <end position="86"/>
    </location>
</feature>
<dbReference type="Pfam" id="PF07228">
    <property type="entry name" value="SpoIIE"/>
    <property type="match status" value="1"/>
</dbReference>
<feature type="transmembrane region" description="Helical" evidence="2">
    <location>
        <begin position="16"/>
        <end position="35"/>
    </location>
</feature>
<accession>A0A345T5L2</accession>
<name>A0A345T5L2_9ACTN</name>
<proteinExistence type="predicted"/>
<feature type="domain" description="PPM-type phosphatase" evidence="3">
    <location>
        <begin position="141"/>
        <end position="363"/>
    </location>
</feature>
<reference evidence="5" key="1">
    <citation type="submission" date="2018-07" db="EMBL/GenBank/DDBJ databases">
        <title>Streptacidiphilus bronchialis DSM 106435 chromosome.</title>
        <authorList>
            <person name="Batra D."/>
            <person name="Gulvik C.A."/>
        </authorList>
    </citation>
    <scope>NUCLEOTIDE SEQUENCE [LARGE SCALE GENOMIC DNA]</scope>
    <source>
        <strain evidence="5">DSM 106435</strain>
    </source>
</reference>
<dbReference type="GO" id="GO:0016791">
    <property type="term" value="F:phosphatase activity"/>
    <property type="evidence" value="ECO:0007669"/>
    <property type="project" value="TreeGrafter"/>
</dbReference>
<evidence type="ECO:0000259" key="3">
    <source>
        <dbReference type="SMART" id="SM00331"/>
    </source>
</evidence>
<dbReference type="SUPFAM" id="SSF81606">
    <property type="entry name" value="PP2C-like"/>
    <property type="match status" value="1"/>
</dbReference>
<dbReference type="KEGG" id="stri:C7M71_007875"/>
<keyword evidence="1" id="KW-0378">Hydrolase</keyword>
<evidence type="ECO:0000256" key="1">
    <source>
        <dbReference type="ARBA" id="ARBA00022801"/>
    </source>
</evidence>
<dbReference type="InterPro" id="IPR052016">
    <property type="entry name" value="Bact_Sigma-Reg"/>
</dbReference>
<keyword evidence="2" id="KW-0472">Membrane</keyword>
<dbReference type="Proteomes" id="UP000249340">
    <property type="component" value="Chromosome"/>
</dbReference>
<evidence type="ECO:0000256" key="2">
    <source>
        <dbReference type="SAM" id="Phobius"/>
    </source>
</evidence>
<dbReference type="Gene3D" id="3.60.40.10">
    <property type="entry name" value="PPM-type phosphatase domain"/>
    <property type="match status" value="1"/>
</dbReference>
<dbReference type="InterPro" id="IPR001932">
    <property type="entry name" value="PPM-type_phosphatase-like_dom"/>
</dbReference>
<gene>
    <name evidence="4" type="ORF">C7M71_007875</name>
</gene>
<dbReference type="PANTHER" id="PTHR43156:SF2">
    <property type="entry name" value="STAGE II SPORULATION PROTEIN E"/>
    <property type="match status" value="1"/>
</dbReference>
<dbReference type="SMART" id="SM00331">
    <property type="entry name" value="PP2C_SIG"/>
    <property type="match status" value="1"/>
</dbReference>
<dbReference type="FunFam" id="3.60.40.10:FF:000058">
    <property type="entry name" value="Stage II sporulation protein E"/>
    <property type="match status" value="1"/>
</dbReference>
<dbReference type="EMBL" id="CP031264">
    <property type="protein sequence ID" value="AXI81267.1"/>
    <property type="molecule type" value="Genomic_DNA"/>
</dbReference>
<keyword evidence="2" id="KW-0812">Transmembrane</keyword>
<organism evidence="4 5">
    <name type="scientific">Peterkaempfera bronchialis</name>
    <dbReference type="NCBI Taxonomy" id="2126346"/>
    <lineage>
        <taxon>Bacteria</taxon>
        <taxon>Bacillati</taxon>
        <taxon>Actinomycetota</taxon>
        <taxon>Actinomycetes</taxon>
        <taxon>Kitasatosporales</taxon>
        <taxon>Streptomycetaceae</taxon>
        <taxon>Peterkaempfera</taxon>
    </lineage>
</organism>
<dbReference type="InterPro" id="IPR036457">
    <property type="entry name" value="PPM-type-like_dom_sf"/>
</dbReference>
<keyword evidence="2" id="KW-1133">Transmembrane helix</keyword>